<evidence type="ECO:0000313" key="3">
    <source>
        <dbReference type="Proteomes" id="UP000215335"/>
    </source>
</evidence>
<reference evidence="2 3" key="1">
    <citation type="journal article" date="2017" name="Curr. Biol.">
        <title>The Evolution of Venom by Co-option of Single-Copy Genes.</title>
        <authorList>
            <person name="Martinson E.O."/>
            <person name="Mrinalini"/>
            <person name="Kelkar Y.D."/>
            <person name="Chang C.H."/>
            <person name="Werren J.H."/>
        </authorList>
    </citation>
    <scope>NUCLEOTIDE SEQUENCE [LARGE SCALE GENOMIC DNA]</scope>
    <source>
        <strain evidence="2 3">Alberta</strain>
        <tissue evidence="2">Whole body</tissue>
    </source>
</reference>
<dbReference type="EMBL" id="NNAY01000039">
    <property type="protein sequence ID" value="OXU31677.1"/>
    <property type="molecule type" value="Genomic_DNA"/>
</dbReference>
<sequence>MERGMGFRGTALAGGYIIWAEWVVDVSCAMMSLIDVFFWRNLVWILNMNYTCLLGCDGFSLHQTKTLFQVMDCD</sequence>
<keyword evidence="1" id="KW-1133">Transmembrane helix</keyword>
<dbReference type="AlphaFoldDB" id="A0A232FMU0"/>
<evidence type="ECO:0000313" key="2">
    <source>
        <dbReference type="EMBL" id="OXU31677.1"/>
    </source>
</evidence>
<evidence type="ECO:0000256" key="1">
    <source>
        <dbReference type="SAM" id="Phobius"/>
    </source>
</evidence>
<keyword evidence="1" id="KW-0472">Membrane</keyword>
<name>A0A232FMU0_9HYME</name>
<gene>
    <name evidence="2" type="ORF">TSAR_000718</name>
</gene>
<keyword evidence="1" id="KW-0812">Transmembrane</keyword>
<organism evidence="2 3">
    <name type="scientific">Trichomalopsis sarcophagae</name>
    <dbReference type="NCBI Taxonomy" id="543379"/>
    <lineage>
        <taxon>Eukaryota</taxon>
        <taxon>Metazoa</taxon>
        <taxon>Ecdysozoa</taxon>
        <taxon>Arthropoda</taxon>
        <taxon>Hexapoda</taxon>
        <taxon>Insecta</taxon>
        <taxon>Pterygota</taxon>
        <taxon>Neoptera</taxon>
        <taxon>Endopterygota</taxon>
        <taxon>Hymenoptera</taxon>
        <taxon>Apocrita</taxon>
        <taxon>Proctotrupomorpha</taxon>
        <taxon>Chalcidoidea</taxon>
        <taxon>Pteromalidae</taxon>
        <taxon>Pteromalinae</taxon>
        <taxon>Trichomalopsis</taxon>
    </lineage>
</organism>
<comment type="caution">
    <text evidence="2">The sequence shown here is derived from an EMBL/GenBank/DDBJ whole genome shotgun (WGS) entry which is preliminary data.</text>
</comment>
<dbReference type="Proteomes" id="UP000215335">
    <property type="component" value="Unassembled WGS sequence"/>
</dbReference>
<protein>
    <submittedName>
        <fullName evidence="2">Uncharacterized protein</fullName>
    </submittedName>
</protein>
<proteinExistence type="predicted"/>
<feature type="transmembrane region" description="Helical" evidence="1">
    <location>
        <begin position="16"/>
        <end position="39"/>
    </location>
</feature>
<keyword evidence="3" id="KW-1185">Reference proteome</keyword>
<accession>A0A232FMU0</accession>